<gene>
    <name evidence="1" type="ORF">JEOPIN946_00810</name>
</gene>
<keyword evidence="2" id="KW-1185">Reference proteome</keyword>
<dbReference type="Proteomes" id="UP000588186">
    <property type="component" value="Unassembled WGS sequence"/>
</dbReference>
<protein>
    <submittedName>
        <fullName evidence="1">Uncharacterized protein</fullName>
    </submittedName>
</protein>
<evidence type="ECO:0000313" key="1">
    <source>
        <dbReference type="EMBL" id="CAD2074665.1"/>
    </source>
</evidence>
<name>A0A6V7RAU2_9BACL</name>
<organism evidence="1 2">
    <name type="scientific">Phocicoccus pinnipedialis</name>
    <dbReference type="NCBI Taxonomy" id="110845"/>
    <lineage>
        <taxon>Bacteria</taxon>
        <taxon>Bacillati</taxon>
        <taxon>Bacillota</taxon>
        <taxon>Bacilli</taxon>
        <taxon>Bacillales</taxon>
        <taxon>Salinicoccaceae</taxon>
        <taxon>Phocicoccus</taxon>
    </lineage>
</organism>
<accession>A0A6V7RAU2</accession>
<dbReference type="AlphaFoldDB" id="A0A6V7RAU2"/>
<reference evidence="1 2" key="1">
    <citation type="submission" date="2020-07" db="EMBL/GenBank/DDBJ databases">
        <authorList>
            <person name="Criscuolo A."/>
        </authorList>
    </citation>
    <scope>NUCLEOTIDE SEQUENCE [LARGE SCALE GENOMIC DNA]</scope>
    <source>
        <strain evidence="1">CIP107946</strain>
    </source>
</reference>
<dbReference type="EMBL" id="CAJEWB010000008">
    <property type="protein sequence ID" value="CAD2074665.1"/>
    <property type="molecule type" value="Genomic_DNA"/>
</dbReference>
<sequence length="58" mass="6638">MIKVRCGTECFIATIEVNDEIKALKVPARSNPDARKILKRKFGLEVKVLKLVRKVNKE</sequence>
<dbReference type="RefSeq" id="WP_186077163.1">
    <property type="nucleotide sequence ID" value="NZ_CAJEWB010000008.1"/>
</dbReference>
<evidence type="ECO:0000313" key="2">
    <source>
        <dbReference type="Proteomes" id="UP000588186"/>
    </source>
</evidence>
<comment type="caution">
    <text evidence="1">The sequence shown here is derived from an EMBL/GenBank/DDBJ whole genome shotgun (WGS) entry which is preliminary data.</text>
</comment>
<proteinExistence type="predicted"/>